<dbReference type="EMBL" id="UINC01001039">
    <property type="protein sequence ID" value="SUZ68602.1"/>
    <property type="molecule type" value="Genomic_DNA"/>
</dbReference>
<gene>
    <name evidence="1" type="ORF">METZ01_LOCUS21456</name>
</gene>
<dbReference type="AlphaFoldDB" id="A0A381PNK3"/>
<accession>A0A381PNK3</accession>
<organism evidence="1">
    <name type="scientific">marine metagenome</name>
    <dbReference type="NCBI Taxonomy" id="408172"/>
    <lineage>
        <taxon>unclassified sequences</taxon>
        <taxon>metagenomes</taxon>
        <taxon>ecological metagenomes</taxon>
    </lineage>
</organism>
<proteinExistence type="predicted"/>
<protein>
    <submittedName>
        <fullName evidence="1">Uncharacterized protein</fullName>
    </submittedName>
</protein>
<sequence length="23" mass="2704">MLVKELLQPISELKLVYFLLADK</sequence>
<evidence type="ECO:0000313" key="1">
    <source>
        <dbReference type="EMBL" id="SUZ68602.1"/>
    </source>
</evidence>
<reference evidence="1" key="1">
    <citation type="submission" date="2018-05" db="EMBL/GenBank/DDBJ databases">
        <authorList>
            <person name="Lanie J.A."/>
            <person name="Ng W.-L."/>
            <person name="Kazmierczak K.M."/>
            <person name="Andrzejewski T.M."/>
            <person name="Davidsen T.M."/>
            <person name="Wayne K.J."/>
            <person name="Tettelin H."/>
            <person name="Glass J.I."/>
            <person name="Rusch D."/>
            <person name="Podicherti R."/>
            <person name="Tsui H.-C.T."/>
            <person name="Winkler M.E."/>
        </authorList>
    </citation>
    <scope>NUCLEOTIDE SEQUENCE</scope>
</reference>
<name>A0A381PNK3_9ZZZZ</name>